<dbReference type="RefSeq" id="WP_144449057.1">
    <property type="nucleotide sequence ID" value="NZ_VLKZ01000002.1"/>
</dbReference>
<evidence type="ECO:0000313" key="3">
    <source>
        <dbReference type="Proteomes" id="UP000315711"/>
    </source>
</evidence>
<organism evidence="2 3">
    <name type="scientific">Halalkalibacter nanhaiisediminis</name>
    <dbReference type="NCBI Taxonomy" id="688079"/>
    <lineage>
        <taxon>Bacteria</taxon>
        <taxon>Bacillati</taxon>
        <taxon>Bacillota</taxon>
        <taxon>Bacilli</taxon>
        <taxon>Bacillales</taxon>
        <taxon>Bacillaceae</taxon>
        <taxon>Halalkalibacter</taxon>
    </lineage>
</organism>
<proteinExistence type="predicted"/>
<keyword evidence="3" id="KW-1185">Reference proteome</keyword>
<name>A0A562QS83_9BACI</name>
<gene>
    <name evidence="2" type="ORF">IQ10_00664</name>
</gene>
<protein>
    <submittedName>
        <fullName evidence="2">Uncharacterized protein YbgA (DUF1722 family)</fullName>
    </submittedName>
</protein>
<dbReference type="PIRSF" id="PIRSF037004">
    <property type="entry name" value="UCP037004"/>
    <property type="match status" value="1"/>
</dbReference>
<feature type="domain" description="DUF1722" evidence="1">
    <location>
        <begin position="191"/>
        <end position="307"/>
    </location>
</feature>
<sequence>MRAFTRPKIVVSKCLGFEACRHNGAQINEEIMPMLEKYVDFFPVCPEVEIGLGTPREAIRLVANGDEDQLIQPKSNRDLTTTMNQFADRFLTEVEEIDGFILKNRSPSCGVTDAKVYNGVEKAPVVRTGSGTFTKKVVQFFPETALEDEGRLKNFMIREHFLTRIFTMAEFRVIKKDPSSSKLMDFHARNKYLFMACHQDTMRELGRITANHEKKPMTEVFEQYEQGLRQLFARPVSVGDHINVCQHVFGYFSKYLTSAEKKHFLHLLDQLRKKKMPLSSILGVLRSWCYRFENKYLLQQSYFEPYPEGLVAISDSGKGRELS</sequence>
<dbReference type="Pfam" id="PF08349">
    <property type="entry name" value="DUF1722"/>
    <property type="match status" value="1"/>
</dbReference>
<dbReference type="OrthoDB" id="9797779at2"/>
<dbReference type="Proteomes" id="UP000315711">
    <property type="component" value="Unassembled WGS sequence"/>
</dbReference>
<evidence type="ECO:0000313" key="2">
    <source>
        <dbReference type="EMBL" id="TWI58956.1"/>
    </source>
</evidence>
<dbReference type="PANTHER" id="PTHR30087:SF0">
    <property type="entry name" value="INNER MEMBRANE PROTEIN"/>
    <property type="match status" value="1"/>
</dbReference>
<dbReference type="Pfam" id="PF04463">
    <property type="entry name" value="2-thiour_desulf"/>
    <property type="match status" value="1"/>
</dbReference>
<comment type="caution">
    <text evidence="2">The sequence shown here is derived from an EMBL/GenBank/DDBJ whole genome shotgun (WGS) entry which is preliminary data.</text>
</comment>
<dbReference type="AlphaFoldDB" id="A0A562QS83"/>
<reference evidence="2 3" key="1">
    <citation type="journal article" date="2015" name="Stand. Genomic Sci.">
        <title>Genomic Encyclopedia of Bacterial and Archaeal Type Strains, Phase III: the genomes of soil and plant-associated and newly described type strains.</title>
        <authorList>
            <person name="Whitman W.B."/>
            <person name="Woyke T."/>
            <person name="Klenk H.P."/>
            <person name="Zhou Y."/>
            <person name="Lilburn T.G."/>
            <person name="Beck B.J."/>
            <person name="De Vos P."/>
            <person name="Vandamme P."/>
            <person name="Eisen J.A."/>
            <person name="Garrity G."/>
            <person name="Hugenholtz P."/>
            <person name="Kyrpides N.C."/>
        </authorList>
    </citation>
    <scope>NUCLEOTIDE SEQUENCE [LARGE SCALE GENOMIC DNA]</scope>
    <source>
        <strain evidence="2 3">CGMCC 1.10116</strain>
    </source>
</reference>
<evidence type="ECO:0000259" key="1">
    <source>
        <dbReference type="Pfam" id="PF08349"/>
    </source>
</evidence>
<accession>A0A562QS83</accession>
<dbReference type="PANTHER" id="PTHR30087">
    <property type="entry name" value="INNER MEMBRANE PROTEIN"/>
    <property type="match status" value="1"/>
</dbReference>
<dbReference type="InterPro" id="IPR007553">
    <property type="entry name" value="2-thiour_desulf"/>
</dbReference>
<dbReference type="InterPro" id="IPR017087">
    <property type="entry name" value="UCP037004"/>
</dbReference>
<dbReference type="EMBL" id="VLKZ01000002">
    <property type="protein sequence ID" value="TWI58956.1"/>
    <property type="molecule type" value="Genomic_DNA"/>
</dbReference>
<dbReference type="InterPro" id="IPR013560">
    <property type="entry name" value="DUF1722"/>
</dbReference>